<keyword evidence="4" id="KW-0460">Magnesium</keyword>
<feature type="region of interest" description="Disordered" evidence="6">
    <location>
        <begin position="440"/>
        <end position="498"/>
    </location>
</feature>
<dbReference type="NCBIfam" id="TIGR01391">
    <property type="entry name" value="dnaG"/>
    <property type="match status" value="1"/>
</dbReference>
<evidence type="ECO:0000256" key="3">
    <source>
        <dbReference type="ARBA" id="ARBA00022833"/>
    </source>
</evidence>
<evidence type="ECO:0000259" key="7">
    <source>
        <dbReference type="SMART" id="SM00400"/>
    </source>
</evidence>
<gene>
    <name evidence="8" type="ORF">CYFUS_004478</name>
</gene>
<dbReference type="KEGG" id="cfus:CYFUS_004478"/>
<sequence>MLNREKIEEILQRADIVAVISRYIQLERDGTNFRGACPFHPDDAKSFVVSPETRSFRCSSCQINGDAIRFIQRYLGRNYEDAARELGKSAGVTLQTFDPLFREKKQLQSAIDFATSHYQACLVDRAKGTKAREYLKERGIRDDMVKVFGLGWAPGTGNELAQALEKAGLLEAGVKARLIQADPKGGYADFFHGRIMIPVRTPTGRTLAFLGRLVEGEGKKYLRLFDSAIYREDQTVLGLDLAKDAIREQQSAVLVEGGFDCIWMHQLGFKNTVSVFPSSVSPARISRLQDAGARELILMLDGDEPGRRAVEWNSGSLLVHGIPTRVVSLPQGEDPDTYAMKNGAEGMKKLLAGAKPLMEHLLTETSAMKSASQEERDKGLDRVLRIARYLPMGPARAEVFSKVSERMGLQVKDMETTLRERMRTRATAARAERVVRRARLEEKAKQVEKAPTTETPPTVERAPVSEKAVVTKKAEGEEPQPTPARKTTARKRPSGGGS</sequence>
<proteinExistence type="predicted"/>
<keyword evidence="1" id="KW-0479">Metal-binding</keyword>
<evidence type="ECO:0000256" key="2">
    <source>
        <dbReference type="ARBA" id="ARBA00022771"/>
    </source>
</evidence>
<dbReference type="Gene3D" id="3.40.1360.10">
    <property type="match status" value="1"/>
</dbReference>
<evidence type="ECO:0000256" key="4">
    <source>
        <dbReference type="ARBA" id="ARBA00022842"/>
    </source>
</evidence>
<dbReference type="Proteomes" id="UP000217257">
    <property type="component" value="Chromosome"/>
</dbReference>
<feature type="domain" description="Zinc finger CHC2-type" evidence="7">
    <location>
        <begin position="33"/>
        <end position="87"/>
    </location>
</feature>
<dbReference type="PANTHER" id="PTHR30313:SF2">
    <property type="entry name" value="DNA PRIMASE"/>
    <property type="match status" value="1"/>
</dbReference>
<dbReference type="InterPro" id="IPR050219">
    <property type="entry name" value="DnaG_primase"/>
</dbReference>
<dbReference type="InterPro" id="IPR013264">
    <property type="entry name" value="DNAG_N"/>
</dbReference>
<name>A0A250J515_9BACT</name>
<dbReference type="GO" id="GO:0006269">
    <property type="term" value="P:DNA replication, synthesis of primer"/>
    <property type="evidence" value="ECO:0007669"/>
    <property type="project" value="InterPro"/>
</dbReference>
<keyword evidence="3" id="KW-0862">Zinc</keyword>
<dbReference type="RefSeq" id="WP_157758600.1">
    <property type="nucleotide sequence ID" value="NZ_CP022098.1"/>
</dbReference>
<dbReference type="PANTHER" id="PTHR30313">
    <property type="entry name" value="DNA PRIMASE"/>
    <property type="match status" value="1"/>
</dbReference>
<dbReference type="InterPro" id="IPR036977">
    <property type="entry name" value="DNA_primase_Znf_CHC2"/>
</dbReference>
<dbReference type="SUPFAM" id="SSF56731">
    <property type="entry name" value="DNA primase core"/>
    <property type="match status" value="1"/>
</dbReference>
<evidence type="ECO:0000256" key="5">
    <source>
        <dbReference type="ARBA" id="ARBA00023125"/>
    </source>
</evidence>
<reference evidence="8 9" key="1">
    <citation type="submission" date="2017-06" db="EMBL/GenBank/DDBJ databases">
        <title>Sequencing and comparative analysis of myxobacterial genomes.</title>
        <authorList>
            <person name="Rupp O."/>
            <person name="Goesmann A."/>
            <person name="Sogaard-Andersen L."/>
        </authorList>
    </citation>
    <scope>NUCLEOTIDE SEQUENCE [LARGE SCALE GENOMIC DNA]</scope>
    <source>
        <strain evidence="8 9">DSM 52655</strain>
    </source>
</reference>
<dbReference type="GO" id="GO:0005737">
    <property type="term" value="C:cytoplasm"/>
    <property type="evidence" value="ECO:0007669"/>
    <property type="project" value="TreeGrafter"/>
</dbReference>
<accession>A0A250J515</accession>
<dbReference type="Pfam" id="PF08275">
    <property type="entry name" value="DNAG_N"/>
    <property type="match status" value="1"/>
</dbReference>
<dbReference type="SMART" id="SM00400">
    <property type="entry name" value="ZnF_CHCC"/>
    <property type="match status" value="1"/>
</dbReference>
<dbReference type="Gene3D" id="3.90.980.10">
    <property type="entry name" value="DNA primase, catalytic core, N-terminal domain"/>
    <property type="match status" value="1"/>
</dbReference>
<evidence type="ECO:0000256" key="1">
    <source>
        <dbReference type="ARBA" id="ARBA00022723"/>
    </source>
</evidence>
<dbReference type="InterPro" id="IPR034151">
    <property type="entry name" value="TOPRIM_DnaG_bac"/>
</dbReference>
<dbReference type="GO" id="GO:0003677">
    <property type="term" value="F:DNA binding"/>
    <property type="evidence" value="ECO:0007669"/>
    <property type="project" value="UniProtKB-KW"/>
</dbReference>
<organism evidence="8 9">
    <name type="scientific">Cystobacter fuscus</name>
    <dbReference type="NCBI Taxonomy" id="43"/>
    <lineage>
        <taxon>Bacteria</taxon>
        <taxon>Pseudomonadati</taxon>
        <taxon>Myxococcota</taxon>
        <taxon>Myxococcia</taxon>
        <taxon>Myxococcales</taxon>
        <taxon>Cystobacterineae</taxon>
        <taxon>Archangiaceae</taxon>
        <taxon>Cystobacter</taxon>
    </lineage>
</organism>
<evidence type="ECO:0000313" key="8">
    <source>
        <dbReference type="EMBL" id="ATB39039.1"/>
    </source>
</evidence>
<dbReference type="CDD" id="cd03364">
    <property type="entry name" value="TOPRIM_DnaG_primases"/>
    <property type="match status" value="1"/>
</dbReference>
<evidence type="ECO:0000313" key="9">
    <source>
        <dbReference type="Proteomes" id="UP000217257"/>
    </source>
</evidence>
<keyword evidence="2" id="KW-0863">Zinc-finger</keyword>
<evidence type="ECO:0000256" key="6">
    <source>
        <dbReference type="SAM" id="MobiDB-lite"/>
    </source>
</evidence>
<dbReference type="GO" id="GO:0008270">
    <property type="term" value="F:zinc ion binding"/>
    <property type="evidence" value="ECO:0007669"/>
    <property type="project" value="UniProtKB-KW"/>
</dbReference>
<dbReference type="InterPro" id="IPR037068">
    <property type="entry name" value="DNA_primase_core_N_sf"/>
</dbReference>
<dbReference type="SUPFAM" id="SSF57783">
    <property type="entry name" value="Zinc beta-ribbon"/>
    <property type="match status" value="1"/>
</dbReference>
<dbReference type="Pfam" id="PF13155">
    <property type="entry name" value="Toprim_2"/>
    <property type="match status" value="1"/>
</dbReference>
<dbReference type="InterPro" id="IPR002694">
    <property type="entry name" value="Znf_CHC2"/>
</dbReference>
<dbReference type="EMBL" id="CP022098">
    <property type="protein sequence ID" value="ATB39039.1"/>
    <property type="molecule type" value="Genomic_DNA"/>
</dbReference>
<feature type="compositionally biased region" description="Basic residues" evidence="6">
    <location>
        <begin position="487"/>
        <end position="498"/>
    </location>
</feature>
<dbReference type="InterPro" id="IPR006295">
    <property type="entry name" value="DNA_primase_DnaG"/>
</dbReference>
<dbReference type="Gene3D" id="3.90.580.10">
    <property type="entry name" value="Zinc finger, CHC2-type domain"/>
    <property type="match status" value="1"/>
</dbReference>
<dbReference type="GO" id="GO:0003899">
    <property type="term" value="F:DNA-directed RNA polymerase activity"/>
    <property type="evidence" value="ECO:0007669"/>
    <property type="project" value="InterPro"/>
</dbReference>
<keyword evidence="5" id="KW-0238">DNA-binding</keyword>
<dbReference type="AlphaFoldDB" id="A0A250J515"/>
<protein>
    <submittedName>
        <fullName evidence="8">DNA primase</fullName>
    </submittedName>
</protein>
<dbReference type="Pfam" id="PF01807">
    <property type="entry name" value="Zn_ribbon_DnaG"/>
    <property type="match status" value="1"/>
</dbReference>